<name>A0A2D3VB35_9PEZI</name>
<protein>
    <submittedName>
        <fullName evidence="2">Uncharacterized protein</fullName>
    </submittedName>
</protein>
<evidence type="ECO:0000313" key="3">
    <source>
        <dbReference type="Proteomes" id="UP000225277"/>
    </source>
</evidence>
<organism evidence="2 3">
    <name type="scientific">Ramularia collo-cygni</name>
    <dbReference type="NCBI Taxonomy" id="112498"/>
    <lineage>
        <taxon>Eukaryota</taxon>
        <taxon>Fungi</taxon>
        <taxon>Dikarya</taxon>
        <taxon>Ascomycota</taxon>
        <taxon>Pezizomycotina</taxon>
        <taxon>Dothideomycetes</taxon>
        <taxon>Dothideomycetidae</taxon>
        <taxon>Mycosphaerellales</taxon>
        <taxon>Mycosphaerellaceae</taxon>
        <taxon>Ramularia</taxon>
    </lineage>
</organism>
<reference evidence="2 3" key="1">
    <citation type="submission" date="2016-03" db="EMBL/GenBank/DDBJ databases">
        <authorList>
            <person name="Ploux O."/>
        </authorList>
    </citation>
    <scope>NUCLEOTIDE SEQUENCE [LARGE SCALE GENOMIC DNA]</scope>
    <source>
        <strain evidence="2 3">URUG2</strain>
    </source>
</reference>
<evidence type="ECO:0000256" key="1">
    <source>
        <dbReference type="SAM" id="MobiDB-lite"/>
    </source>
</evidence>
<proteinExistence type="predicted"/>
<dbReference type="STRING" id="112498.A0A2D3VB35"/>
<evidence type="ECO:0000313" key="2">
    <source>
        <dbReference type="EMBL" id="CZT22027.1"/>
    </source>
</evidence>
<dbReference type="GeneID" id="35603003"/>
<keyword evidence="3" id="KW-1185">Reference proteome</keyword>
<dbReference type="OrthoDB" id="4156714at2759"/>
<gene>
    <name evidence="2" type="ORF">RCC_07896</name>
</gene>
<dbReference type="RefSeq" id="XP_023628916.1">
    <property type="nucleotide sequence ID" value="XM_023773148.1"/>
</dbReference>
<dbReference type="AlphaFoldDB" id="A0A2D3VB35"/>
<sequence length="361" mass="40769">MIGNQSHSSQKDLEKANGQGRTLRAENANLRIENDEYKRELRDAEMRLEAESSRVQSLEATVRECQAVQLKSVESTSWMPHARSDIQHQLESIQTQIRQWAKQYSKISFEDFMQSHDLQRLSSRLVVRGCAPSEEKLLNAILDNETMRKPGRASGLLLGAVISIDILTRIIQNPFFAFEGKEEEDHLLNGAQGSALRGLTKLIRKSDETGAEGLRCHVLRLLDPASNDKDPRVAIAKKIASNSRTFVARRMARDMVVSVPSVLGGVGGHDALSSLQVIFEEAAELSWSLWTRKARMRIEIPRNGEFEYHSLHLRELDDDPKFLDGKEEILLCDATVVMYGDAEGQDFHKRHVVKKAVLWMG</sequence>
<dbReference type="EMBL" id="FJUY01000012">
    <property type="protein sequence ID" value="CZT22027.1"/>
    <property type="molecule type" value="Genomic_DNA"/>
</dbReference>
<feature type="region of interest" description="Disordered" evidence="1">
    <location>
        <begin position="1"/>
        <end position="27"/>
    </location>
</feature>
<accession>A0A2D3VB35</accession>
<dbReference type="Proteomes" id="UP000225277">
    <property type="component" value="Unassembled WGS sequence"/>
</dbReference>